<dbReference type="Proteomes" id="UP000193834">
    <property type="component" value="Unassembled WGS sequence"/>
</dbReference>
<feature type="coiled-coil region" evidence="2">
    <location>
        <begin position="55"/>
        <end position="129"/>
    </location>
</feature>
<proteinExistence type="inferred from homology"/>
<dbReference type="PANTHER" id="PTHR31088">
    <property type="entry name" value="MEMBRANE-ASSOCIATED PROTEIN VIPP1, CHLOROPLASTIC"/>
    <property type="match status" value="1"/>
</dbReference>
<dbReference type="RefSeq" id="WP_085497979.1">
    <property type="nucleotide sequence ID" value="NZ_FXAZ01000007.1"/>
</dbReference>
<dbReference type="InterPro" id="IPR007157">
    <property type="entry name" value="PspA_VIPP1"/>
</dbReference>
<dbReference type="PANTHER" id="PTHR31088:SF6">
    <property type="entry name" value="PHAGE SHOCK PROTEIN A"/>
    <property type="match status" value="1"/>
</dbReference>
<dbReference type="OrthoDB" id="9779630at2"/>
<gene>
    <name evidence="3" type="ORF">SAMN06295960_4359</name>
</gene>
<evidence type="ECO:0000256" key="1">
    <source>
        <dbReference type="ARBA" id="ARBA00043985"/>
    </source>
</evidence>
<keyword evidence="2" id="KW-0175">Coiled coil</keyword>
<protein>
    <submittedName>
        <fullName evidence="3">Phage shock protein A (PspA) family protein</fullName>
    </submittedName>
</protein>
<dbReference type="STRING" id="1852522.SAMN06295960_4359"/>
<reference evidence="3 4" key="1">
    <citation type="submission" date="2017-04" db="EMBL/GenBank/DDBJ databases">
        <authorList>
            <person name="Afonso C.L."/>
            <person name="Miller P.J."/>
            <person name="Scott M.A."/>
            <person name="Spackman E."/>
            <person name="Goraichik I."/>
            <person name="Dimitrov K.M."/>
            <person name="Suarez D.L."/>
            <person name="Swayne D.E."/>
        </authorList>
    </citation>
    <scope>NUCLEOTIDE SEQUENCE [LARGE SCALE GENOMIC DNA]</scope>
    <source>
        <strain evidence="3 4">11</strain>
    </source>
</reference>
<sequence length="222" mass="26800">MSGIFRRVRDITLASLNEHLDRAEDPIQLIDQFLMRTQQEINESERLYKQYVMHANQMKQQMNQAVELRDRREQQALIALKANEEYAAKLALQEKLMHEEKAQHYTELYNRTKDSILELEQQLHTLKGEFQTVYDKRQLYIARMQTIRLQQRMNERTNHFGGNQTDGMFRRLDDRVTDMEWETQSLNNIRHMNQNIQGSYEKEAQLQQEMQRLREKLNTPKE</sequence>
<dbReference type="Pfam" id="PF04012">
    <property type="entry name" value="PspA_IM30"/>
    <property type="match status" value="1"/>
</dbReference>
<evidence type="ECO:0000313" key="3">
    <source>
        <dbReference type="EMBL" id="SMG57155.1"/>
    </source>
</evidence>
<evidence type="ECO:0000313" key="4">
    <source>
        <dbReference type="Proteomes" id="UP000193834"/>
    </source>
</evidence>
<dbReference type="AlphaFoldDB" id="A0A1X7LTJ9"/>
<evidence type="ECO:0000256" key="2">
    <source>
        <dbReference type="SAM" id="Coils"/>
    </source>
</evidence>
<dbReference type="EMBL" id="FXAZ01000007">
    <property type="protein sequence ID" value="SMG57155.1"/>
    <property type="molecule type" value="Genomic_DNA"/>
</dbReference>
<name>A0A1X7LTJ9_9BACL</name>
<keyword evidence="4" id="KW-1185">Reference proteome</keyword>
<comment type="similarity">
    <text evidence="1">Belongs to the PspA/Vipp/IM30 family.</text>
</comment>
<accession>A0A1X7LTJ9</accession>
<organism evidence="3 4">
    <name type="scientific">Paenibacillus aquistagni</name>
    <dbReference type="NCBI Taxonomy" id="1852522"/>
    <lineage>
        <taxon>Bacteria</taxon>
        <taxon>Bacillati</taxon>
        <taxon>Bacillota</taxon>
        <taxon>Bacilli</taxon>
        <taxon>Bacillales</taxon>
        <taxon>Paenibacillaceae</taxon>
        <taxon>Paenibacillus</taxon>
    </lineage>
</organism>